<feature type="transmembrane region" description="Helical" evidence="7">
    <location>
        <begin position="276"/>
        <end position="300"/>
    </location>
</feature>
<evidence type="ECO:0000256" key="1">
    <source>
        <dbReference type="ARBA" id="ARBA00004651"/>
    </source>
</evidence>
<feature type="transmembrane region" description="Helical" evidence="7">
    <location>
        <begin position="192"/>
        <end position="213"/>
    </location>
</feature>
<organism evidence="9 10">
    <name type="scientific">Gammaproteobacteria bacterium LSUCC0057</name>
    <dbReference type="NCBI Taxonomy" id="2559237"/>
    <lineage>
        <taxon>Bacteria</taxon>
        <taxon>Pseudomonadati</taxon>
        <taxon>Pseudomonadota</taxon>
        <taxon>Gammaproteobacteria</taxon>
        <taxon>Cellvibrionales</taxon>
        <taxon>Porticoccaceae</taxon>
        <taxon>SAR92 clade</taxon>
    </lineage>
</organism>
<evidence type="ECO:0000256" key="3">
    <source>
        <dbReference type="ARBA" id="ARBA00022475"/>
    </source>
</evidence>
<dbReference type="GO" id="GO:0005886">
    <property type="term" value="C:plasma membrane"/>
    <property type="evidence" value="ECO:0007669"/>
    <property type="project" value="UniProtKB-SubCell"/>
</dbReference>
<feature type="transmembrane region" description="Helical" evidence="7">
    <location>
        <begin position="47"/>
        <end position="67"/>
    </location>
</feature>
<evidence type="ECO:0000256" key="2">
    <source>
        <dbReference type="ARBA" id="ARBA00022448"/>
    </source>
</evidence>
<dbReference type="Pfam" id="PF07690">
    <property type="entry name" value="MFS_1"/>
    <property type="match status" value="1"/>
</dbReference>
<evidence type="ECO:0000256" key="4">
    <source>
        <dbReference type="ARBA" id="ARBA00022692"/>
    </source>
</evidence>
<dbReference type="EMBL" id="SPIA01000002">
    <property type="protein sequence ID" value="TFH68074.1"/>
    <property type="molecule type" value="Genomic_DNA"/>
</dbReference>
<keyword evidence="3" id="KW-1003">Cell membrane</keyword>
<reference evidence="9 10" key="1">
    <citation type="submission" date="2019-03" db="EMBL/GenBank/DDBJ databases">
        <title>Draft genome of Gammaproteobacteria bacterium LSUCC0057, a member of the SAR92 clade.</title>
        <authorList>
            <person name="Lanclos V.C."/>
            <person name="Doiron C."/>
            <person name="Henson M.W."/>
            <person name="Thrash J.C."/>
        </authorList>
    </citation>
    <scope>NUCLEOTIDE SEQUENCE [LARGE SCALE GENOMIC DNA]</scope>
    <source>
        <strain evidence="9 10">LSUCC0057</strain>
    </source>
</reference>
<dbReference type="InterPro" id="IPR011701">
    <property type="entry name" value="MFS"/>
</dbReference>
<keyword evidence="2" id="KW-0813">Transport</keyword>
<evidence type="ECO:0000256" key="7">
    <source>
        <dbReference type="SAM" id="Phobius"/>
    </source>
</evidence>
<keyword evidence="5 7" id="KW-1133">Transmembrane helix</keyword>
<proteinExistence type="predicted"/>
<evidence type="ECO:0000256" key="5">
    <source>
        <dbReference type="ARBA" id="ARBA00022989"/>
    </source>
</evidence>
<evidence type="ECO:0000313" key="10">
    <source>
        <dbReference type="Proteomes" id="UP000298133"/>
    </source>
</evidence>
<sequence length="371" mass="39363">MHGMRVAIPLEALAKGYSAFLVGFLVAMFAIVPALLAIAFGRFTDRCGYHLPVRLAAALSLVAGLCLAMSDSLLALCIGAACSGAGSGFGMIAIQRTASKMASSAATRLQIFSWIAIAPSLAGLIGPLLAGVMIDQFGYRQAFAILAIPPLVTLFLSQRVPREELKKPLANGSSQPRRVADILRILPVRRLLFINWAVVASWDVHGFVVPILGHQRGFSATEVGAIFAAFGLASIVVRLLLPLFVSRLSRKYLLLASLGLAALSLFIYPFLELAWMISICAFSFGVALGSVQPAILATLHEVTPSERHGETLAVRSMFTQGSMLAMPLLYGAVGASLGAALLLWGMVAALSAASWQVIRLYPRSVDLPSGE</sequence>
<dbReference type="InterPro" id="IPR020846">
    <property type="entry name" value="MFS_dom"/>
</dbReference>
<feature type="domain" description="Major facilitator superfamily (MFS) profile" evidence="8">
    <location>
        <begin position="1"/>
        <end position="363"/>
    </location>
</feature>
<dbReference type="AlphaFoldDB" id="A0A4Y8UJW9"/>
<dbReference type="InterPro" id="IPR036259">
    <property type="entry name" value="MFS_trans_sf"/>
</dbReference>
<dbReference type="SUPFAM" id="SSF103473">
    <property type="entry name" value="MFS general substrate transporter"/>
    <property type="match status" value="1"/>
</dbReference>
<feature type="transmembrane region" description="Helical" evidence="7">
    <location>
        <begin position="20"/>
        <end position="40"/>
    </location>
</feature>
<evidence type="ECO:0000256" key="6">
    <source>
        <dbReference type="ARBA" id="ARBA00023136"/>
    </source>
</evidence>
<feature type="transmembrane region" description="Helical" evidence="7">
    <location>
        <begin position="73"/>
        <end position="94"/>
    </location>
</feature>
<accession>A0A4Y8UJW9</accession>
<evidence type="ECO:0000313" key="9">
    <source>
        <dbReference type="EMBL" id="TFH68074.1"/>
    </source>
</evidence>
<feature type="transmembrane region" description="Helical" evidence="7">
    <location>
        <begin position="225"/>
        <end position="245"/>
    </location>
</feature>
<dbReference type="Gene3D" id="1.20.1250.20">
    <property type="entry name" value="MFS general substrate transporter like domains"/>
    <property type="match status" value="1"/>
</dbReference>
<dbReference type="OrthoDB" id="4822895at2"/>
<feature type="transmembrane region" description="Helical" evidence="7">
    <location>
        <begin position="114"/>
        <end position="134"/>
    </location>
</feature>
<dbReference type="GO" id="GO:0022857">
    <property type="term" value="F:transmembrane transporter activity"/>
    <property type="evidence" value="ECO:0007669"/>
    <property type="project" value="InterPro"/>
</dbReference>
<name>A0A4Y8UJW9_9GAMM</name>
<comment type="subcellular location">
    <subcellularLocation>
        <location evidence="1">Cell membrane</location>
        <topology evidence="1">Multi-pass membrane protein</topology>
    </subcellularLocation>
</comment>
<keyword evidence="6 7" id="KW-0472">Membrane</keyword>
<keyword evidence="4 7" id="KW-0812">Transmembrane</keyword>
<dbReference type="Proteomes" id="UP000298133">
    <property type="component" value="Unassembled WGS sequence"/>
</dbReference>
<dbReference type="PROSITE" id="PS50850">
    <property type="entry name" value="MFS"/>
    <property type="match status" value="1"/>
</dbReference>
<dbReference type="PANTHER" id="PTHR23517">
    <property type="entry name" value="RESISTANCE PROTEIN MDTM, PUTATIVE-RELATED-RELATED"/>
    <property type="match status" value="1"/>
</dbReference>
<feature type="transmembrane region" description="Helical" evidence="7">
    <location>
        <begin position="339"/>
        <end position="358"/>
    </location>
</feature>
<feature type="transmembrane region" description="Helical" evidence="7">
    <location>
        <begin position="252"/>
        <end position="270"/>
    </location>
</feature>
<evidence type="ECO:0000259" key="8">
    <source>
        <dbReference type="PROSITE" id="PS50850"/>
    </source>
</evidence>
<protein>
    <submittedName>
        <fullName evidence="9">MFS transporter</fullName>
    </submittedName>
</protein>
<keyword evidence="10" id="KW-1185">Reference proteome</keyword>
<dbReference type="InterPro" id="IPR050171">
    <property type="entry name" value="MFS_Transporters"/>
</dbReference>
<comment type="caution">
    <text evidence="9">The sequence shown here is derived from an EMBL/GenBank/DDBJ whole genome shotgun (WGS) entry which is preliminary data.</text>
</comment>
<gene>
    <name evidence="9" type="ORF">E3W66_05815</name>
</gene>